<proteinExistence type="predicted"/>
<comment type="caution">
    <text evidence="1">The sequence shown here is derived from an EMBL/GenBank/DDBJ whole genome shotgun (WGS) entry which is preliminary data.</text>
</comment>
<dbReference type="EMBL" id="CAUYUJ010009802">
    <property type="protein sequence ID" value="CAK0827723.1"/>
    <property type="molecule type" value="Genomic_DNA"/>
</dbReference>
<evidence type="ECO:0008006" key="3">
    <source>
        <dbReference type="Google" id="ProtNLM"/>
    </source>
</evidence>
<evidence type="ECO:0000313" key="1">
    <source>
        <dbReference type="EMBL" id="CAK0827723.1"/>
    </source>
</evidence>
<name>A0ABN9S8Z9_9DINO</name>
<reference evidence="1" key="1">
    <citation type="submission" date="2023-10" db="EMBL/GenBank/DDBJ databases">
        <authorList>
            <person name="Chen Y."/>
            <person name="Shah S."/>
            <person name="Dougan E. K."/>
            <person name="Thang M."/>
            <person name="Chan C."/>
        </authorList>
    </citation>
    <scope>NUCLEOTIDE SEQUENCE [LARGE SCALE GENOMIC DNA]</scope>
</reference>
<keyword evidence="2" id="KW-1185">Reference proteome</keyword>
<organism evidence="1 2">
    <name type="scientific">Prorocentrum cordatum</name>
    <dbReference type="NCBI Taxonomy" id="2364126"/>
    <lineage>
        <taxon>Eukaryota</taxon>
        <taxon>Sar</taxon>
        <taxon>Alveolata</taxon>
        <taxon>Dinophyceae</taxon>
        <taxon>Prorocentrales</taxon>
        <taxon>Prorocentraceae</taxon>
        <taxon>Prorocentrum</taxon>
    </lineage>
</organism>
<accession>A0ABN9S8Z9</accession>
<gene>
    <name evidence="1" type="ORF">PCOR1329_LOCUS27184</name>
</gene>
<evidence type="ECO:0000313" key="2">
    <source>
        <dbReference type="Proteomes" id="UP001189429"/>
    </source>
</evidence>
<protein>
    <recommendedName>
        <fullName evidence="3">Decapping nuclease</fullName>
    </recommendedName>
</protein>
<sequence>MTTKNMGAKTSKKGYRSVTHLAAPQLAKKHAHARSLDGNLHTFVRPVGHVITSQDRDSRLLCRLRMGLPMDYVQIADSAPEDAVDETLHQLEESMTNFLVVKFTKPGTVVWSAPLSGGASWRAAGEVLFAVQLNDGSGQVVVVRTPNFDIRYPNETSWVVRKTLTTRWRSMEEQLYTNLNGNSAQRMAANLSKLPALPMLDESGAEFARKLRKAHGKTDELPPVLLPSAGSDAEEVAVDRQASMFARGVQLPEVDTGDGYNRPIYVEKHAFVCRIRKREGGGVFCRRQSNNWWRAVLESCGDLGKELSLHDVRRAPTLEEDVDKVRRRLQGGF</sequence>
<dbReference type="Proteomes" id="UP001189429">
    <property type="component" value="Unassembled WGS sequence"/>
</dbReference>